<keyword evidence="4" id="KW-1185">Reference proteome</keyword>
<evidence type="ECO:0000259" key="2">
    <source>
        <dbReference type="PROSITE" id="PS50158"/>
    </source>
</evidence>
<dbReference type="Proteomes" id="UP001295423">
    <property type="component" value="Unassembled WGS sequence"/>
</dbReference>
<dbReference type="GO" id="GO:0008270">
    <property type="term" value="F:zinc ion binding"/>
    <property type="evidence" value="ECO:0007669"/>
    <property type="project" value="UniProtKB-KW"/>
</dbReference>
<dbReference type="EMBL" id="CAKOGP040002015">
    <property type="protein sequence ID" value="CAJ1959745.1"/>
    <property type="molecule type" value="Genomic_DNA"/>
</dbReference>
<evidence type="ECO:0000313" key="4">
    <source>
        <dbReference type="Proteomes" id="UP001295423"/>
    </source>
</evidence>
<dbReference type="InterPro" id="IPR036875">
    <property type="entry name" value="Znf_CCHC_sf"/>
</dbReference>
<organism evidence="3 4">
    <name type="scientific">Cylindrotheca closterium</name>
    <dbReference type="NCBI Taxonomy" id="2856"/>
    <lineage>
        <taxon>Eukaryota</taxon>
        <taxon>Sar</taxon>
        <taxon>Stramenopiles</taxon>
        <taxon>Ochrophyta</taxon>
        <taxon>Bacillariophyta</taxon>
        <taxon>Bacillariophyceae</taxon>
        <taxon>Bacillariophycidae</taxon>
        <taxon>Bacillariales</taxon>
        <taxon>Bacillariaceae</taxon>
        <taxon>Cylindrotheca</taxon>
    </lineage>
</organism>
<reference evidence="3" key="1">
    <citation type="submission" date="2023-08" db="EMBL/GenBank/DDBJ databases">
        <authorList>
            <person name="Audoor S."/>
            <person name="Bilcke G."/>
        </authorList>
    </citation>
    <scope>NUCLEOTIDE SEQUENCE</scope>
</reference>
<keyword evidence="1" id="KW-0479">Metal-binding</keyword>
<sequence>MAEHLETGAVGPLLMDYPSNLSRMHRLRERAEKEEKRIKQLVGIANSAGRVRPNRSYVPGLSAPPSPGGRAFAGFHQQDFQGFQDNCSFQTPTIETAGTFHTALTPTPKQNIRVTDGQGRQLLVSTPNSKLYCPQAALTMLACMSAAEEALNIEEESDKTSSIHCWGCQKIGHSFRECPHKGDPGVISQFEKSLEDNRLKREQRRHKSEITSYKDSGYINQIVYDTIQKIEHPETWEDERRTLLINLAKTVTEHMGNNSGQKRKQMRTDPPLTFMTVGSLATMEQAQKIGLLSEQVLAVMHFPIGLNLGDTANLKGIYDTGGCCNIGEKAYHLTIAKQYPQLVKQVYNFPKIHYAPIKIGGIKDSVNIKTIIEYYIPFANEDGENHTLMIGLMDQLPINTLFGLPFMLKAKMAPDFHRKTVTSSLFNQEFELTMERPTMLPVEHIRRDQAESPKALFNNNKTETGQRAIITRKQQHNAPNTITNIHQRTHNAGRAHHK</sequence>
<feature type="domain" description="CCHC-type" evidence="2">
    <location>
        <begin position="165"/>
        <end position="179"/>
    </location>
</feature>
<dbReference type="PROSITE" id="PS50158">
    <property type="entry name" value="ZF_CCHC"/>
    <property type="match status" value="1"/>
</dbReference>
<protein>
    <recommendedName>
        <fullName evidence="2">CCHC-type domain-containing protein</fullName>
    </recommendedName>
</protein>
<dbReference type="AlphaFoldDB" id="A0AAD2G322"/>
<evidence type="ECO:0000256" key="1">
    <source>
        <dbReference type="PROSITE-ProRule" id="PRU00047"/>
    </source>
</evidence>
<dbReference type="InterPro" id="IPR001878">
    <property type="entry name" value="Znf_CCHC"/>
</dbReference>
<comment type="caution">
    <text evidence="3">The sequence shown here is derived from an EMBL/GenBank/DDBJ whole genome shotgun (WGS) entry which is preliminary data.</text>
</comment>
<keyword evidence="1" id="KW-0863">Zinc-finger</keyword>
<proteinExistence type="predicted"/>
<dbReference type="SUPFAM" id="SSF57756">
    <property type="entry name" value="Retrovirus zinc finger-like domains"/>
    <property type="match status" value="1"/>
</dbReference>
<dbReference type="GO" id="GO:0003676">
    <property type="term" value="F:nucleic acid binding"/>
    <property type="evidence" value="ECO:0007669"/>
    <property type="project" value="InterPro"/>
</dbReference>
<name>A0AAD2G322_9STRA</name>
<accession>A0AAD2G322</accession>
<keyword evidence="1" id="KW-0862">Zinc</keyword>
<gene>
    <name evidence="3" type="ORF">CYCCA115_LOCUS18164</name>
</gene>
<evidence type="ECO:0000313" key="3">
    <source>
        <dbReference type="EMBL" id="CAJ1959745.1"/>
    </source>
</evidence>